<dbReference type="HOGENOM" id="CLU_3310981_0_0_9"/>
<dbReference type="EMBL" id="ACIO01000629">
    <property type="protein sequence ID" value="EFC96043.1"/>
    <property type="molecule type" value="Genomic_DNA"/>
</dbReference>
<name>D3AQ58_9FIRM</name>
<sequence length="39" mass="4515">MTFQLLEGLFYRIEDYFHNIKISRKSSVSQLHRQGGTGG</sequence>
<evidence type="ECO:0000313" key="1">
    <source>
        <dbReference type="EMBL" id="EFC96043.1"/>
    </source>
</evidence>
<comment type="caution">
    <text evidence="1">The sequence shown here is derived from an EMBL/GenBank/DDBJ whole genome shotgun (WGS) entry which is preliminary data.</text>
</comment>
<organism evidence="1 2">
    <name type="scientific">Hungatella hathewayi DSM 13479</name>
    <dbReference type="NCBI Taxonomy" id="566550"/>
    <lineage>
        <taxon>Bacteria</taxon>
        <taxon>Bacillati</taxon>
        <taxon>Bacillota</taxon>
        <taxon>Clostridia</taxon>
        <taxon>Lachnospirales</taxon>
        <taxon>Lachnospiraceae</taxon>
        <taxon>Hungatella</taxon>
    </lineage>
</organism>
<evidence type="ECO:0000313" key="2">
    <source>
        <dbReference type="Proteomes" id="UP000004968"/>
    </source>
</evidence>
<gene>
    <name evidence="1" type="ORF">CLOSTHATH_05764</name>
</gene>
<reference evidence="1 2" key="1">
    <citation type="submission" date="2010-01" db="EMBL/GenBank/DDBJ databases">
        <authorList>
            <person name="Weinstock G."/>
            <person name="Sodergren E."/>
            <person name="Clifton S."/>
            <person name="Fulton L."/>
            <person name="Fulton B."/>
            <person name="Courtney L."/>
            <person name="Fronick C."/>
            <person name="Harrison M."/>
            <person name="Strong C."/>
            <person name="Farmer C."/>
            <person name="Delahaunty K."/>
            <person name="Markovic C."/>
            <person name="Hall O."/>
            <person name="Minx P."/>
            <person name="Tomlinson C."/>
            <person name="Mitreva M."/>
            <person name="Nelson J."/>
            <person name="Hou S."/>
            <person name="Wollam A."/>
            <person name="Pepin K.H."/>
            <person name="Johnson M."/>
            <person name="Bhonagiri V."/>
            <person name="Nash W.E."/>
            <person name="Warren W."/>
            <person name="Chinwalla A."/>
            <person name="Mardis E.R."/>
            <person name="Wilson R.K."/>
        </authorList>
    </citation>
    <scope>NUCLEOTIDE SEQUENCE [LARGE SCALE GENOMIC DNA]</scope>
    <source>
        <strain evidence="1 2">DSM 13479</strain>
    </source>
</reference>
<dbReference type="AlphaFoldDB" id="D3AQ58"/>
<protein>
    <submittedName>
        <fullName evidence="1">Uncharacterized protein</fullName>
    </submittedName>
</protein>
<proteinExistence type="predicted"/>
<dbReference type="Proteomes" id="UP000004968">
    <property type="component" value="Unassembled WGS sequence"/>
</dbReference>
<accession>D3AQ58</accession>